<feature type="region of interest" description="Disordered" evidence="1">
    <location>
        <begin position="734"/>
        <end position="782"/>
    </location>
</feature>
<feature type="region of interest" description="Disordered" evidence="1">
    <location>
        <begin position="676"/>
        <end position="706"/>
    </location>
</feature>
<dbReference type="Proteomes" id="UP000030752">
    <property type="component" value="Unassembled WGS sequence"/>
</dbReference>
<evidence type="ECO:0000313" key="3">
    <source>
        <dbReference type="Proteomes" id="UP000030752"/>
    </source>
</evidence>
<evidence type="ECO:0000256" key="1">
    <source>
        <dbReference type="SAM" id="MobiDB-lite"/>
    </source>
</evidence>
<dbReference type="AlphaFoldDB" id="W2S6J1"/>
<dbReference type="EMBL" id="KB822715">
    <property type="protein sequence ID" value="ETN44316.1"/>
    <property type="molecule type" value="Genomic_DNA"/>
</dbReference>
<proteinExistence type="predicted"/>
<dbReference type="OrthoDB" id="5376140at2759"/>
<dbReference type="eggNOG" id="ENOG502SKW0">
    <property type="taxonomic scope" value="Eukaryota"/>
</dbReference>
<organism evidence="2 3">
    <name type="scientific">Cyphellophora europaea (strain CBS 101466)</name>
    <name type="common">Phialophora europaea</name>
    <dbReference type="NCBI Taxonomy" id="1220924"/>
    <lineage>
        <taxon>Eukaryota</taxon>
        <taxon>Fungi</taxon>
        <taxon>Dikarya</taxon>
        <taxon>Ascomycota</taxon>
        <taxon>Pezizomycotina</taxon>
        <taxon>Eurotiomycetes</taxon>
        <taxon>Chaetothyriomycetidae</taxon>
        <taxon>Chaetothyriales</taxon>
        <taxon>Cyphellophoraceae</taxon>
        <taxon>Cyphellophora</taxon>
    </lineage>
</organism>
<sequence length="862" mass="96407">MSDFVPDNGYSDIEALSDDTFFSDYESDLDTDQLQPCSRKFNVVLDYVRNWDRREAFRELFQNWRDGMAATNRLNLHDLKLDHTETKNEIRICAYAPQTTVSSNERQLLGYIVFKKKQGRLELTNFDAKLKLAHLKIGQSSKRNQSQSAGEHGEGLKLAVIIYLRDELHGHGVTITSDSFNWSFRPTRDRDVRYTLRPVKAGKKLQPIDRTTDRRLIASARDDVSVVISKPKRRSGDAISEHDFRDWMKVALDIDGPAHTIRGPHGELILDNAFAGKLYVKGLRISSEGHSGYAPRYGYNFSKAHLNRDRERVGDARGEAEILARIWAHAIEETTPQGDHEIVARYTELFLDQPESADIALADKTVSEGVAKAMWTHLNASKPGTFFYEESSTESAAVENIIKFEKAKRTQVAAYDNLEDISEAQPSESVSIPDTAYAQAVLKVLRACLSLDDRLANVEINVVDGRLLLLDTLFDQENNRLLIHRKWFDFHQAHELSSCEVSRLQVDGGEHVGLQAFACDHIIVVLLQSILDAAVESKLLETKDRVSLSRTAPESIRQMPRDVKVVPTENPGELRVTWKSNECGMVNELCRSQMMYTVALHDEKLCVAKQAELIKLARDIDSIGGEGGQVTCSCPVTAASGRVFEATFENLDPAITYFAMVARSVDSSFWSLPAQGTQTFSGPITEPTTTLSTPSDRSEPFSVSTEPVSQCRLSRCLATPSRSYSASEDFVMLEPGESDSESRPSSSGSILGQTPVDSRQSTLELRSSPPLSRQLDQDRPSRETITQMAERARDLLFQGKHISRMRIRVANEDTVFKGLKLIDHAEMRDENVELTLKADKVSQAGAGRVGTNGGVKRRRTGY</sequence>
<evidence type="ECO:0000313" key="2">
    <source>
        <dbReference type="EMBL" id="ETN44316.1"/>
    </source>
</evidence>
<dbReference type="InParanoid" id="W2S6J1"/>
<dbReference type="VEuPathDB" id="FungiDB:HMPREF1541_10496"/>
<dbReference type="HOGENOM" id="CLU_332036_0_0_1"/>
<feature type="compositionally biased region" description="Polar residues" evidence="1">
    <location>
        <begin position="750"/>
        <end position="771"/>
    </location>
</feature>
<name>W2S6J1_CYPE1</name>
<gene>
    <name evidence="2" type="ORF">HMPREF1541_10496</name>
</gene>
<dbReference type="RefSeq" id="XP_008713389.1">
    <property type="nucleotide sequence ID" value="XM_008715167.1"/>
</dbReference>
<protein>
    <submittedName>
        <fullName evidence="2">Uncharacterized protein</fullName>
    </submittedName>
</protein>
<dbReference type="GeneID" id="19977835"/>
<reference evidence="2 3" key="1">
    <citation type="submission" date="2013-03" db="EMBL/GenBank/DDBJ databases">
        <title>The Genome Sequence of Phialophora europaea CBS 101466.</title>
        <authorList>
            <consortium name="The Broad Institute Genomics Platform"/>
            <person name="Cuomo C."/>
            <person name="de Hoog S."/>
            <person name="Gorbushina A."/>
            <person name="Walker B."/>
            <person name="Young S.K."/>
            <person name="Zeng Q."/>
            <person name="Gargeya S."/>
            <person name="Fitzgerald M."/>
            <person name="Haas B."/>
            <person name="Abouelleil A."/>
            <person name="Allen A.W."/>
            <person name="Alvarado L."/>
            <person name="Arachchi H.M."/>
            <person name="Berlin A.M."/>
            <person name="Chapman S.B."/>
            <person name="Gainer-Dewar J."/>
            <person name="Goldberg J."/>
            <person name="Griggs A."/>
            <person name="Gujja S."/>
            <person name="Hansen M."/>
            <person name="Howarth C."/>
            <person name="Imamovic A."/>
            <person name="Ireland A."/>
            <person name="Larimer J."/>
            <person name="McCowan C."/>
            <person name="Murphy C."/>
            <person name="Pearson M."/>
            <person name="Poon T.W."/>
            <person name="Priest M."/>
            <person name="Roberts A."/>
            <person name="Saif S."/>
            <person name="Shea T."/>
            <person name="Sisk P."/>
            <person name="Sykes S."/>
            <person name="Wortman J."/>
            <person name="Nusbaum C."/>
            <person name="Birren B."/>
        </authorList>
    </citation>
    <scope>NUCLEOTIDE SEQUENCE [LARGE SCALE GENOMIC DNA]</scope>
    <source>
        <strain evidence="2 3">CBS 101466</strain>
    </source>
</reference>
<keyword evidence="3" id="KW-1185">Reference proteome</keyword>
<accession>W2S6J1</accession>